<dbReference type="GO" id="GO:0017000">
    <property type="term" value="P:antibiotic biosynthetic process"/>
    <property type="evidence" value="ECO:0007669"/>
    <property type="project" value="UniProtKB-KW"/>
</dbReference>
<dbReference type="STRING" id="745366.GA0070213_10810"/>
<proteinExistence type="inferred from homology"/>
<keyword evidence="2 10" id="KW-0349">Heme</keyword>
<dbReference type="GO" id="GO:0004497">
    <property type="term" value="F:monooxygenase activity"/>
    <property type="evidence" value="ECO:0007669"/>
    <property type="project" value="UniProtKB-KW"/>
</dbReference>
<accession>A0A1C5J141</accession>
<evidence type="ECO:0000256" key="2">
    <source>
        <dbReference type="ARBA" id="ARBA00022617"/>
    </source>
</evidence>
<dbReference type="SUPFAM" id="SSF48264">
    <property type="entry name" value="Cytochrome P450"/>
    <property type="match status" value="1"/>
</dbReference>
<dbReference type="AlphaFoldDB" id="A0A1C5J141"/>
<dbReference type="GO" id="GO:0005506">
    <property type="term" value="F:iron ion binding"/>
    <property type="evidence" value="ECO:0007669"/>
    <property type="project" value="InterPro"/>
</dbReference>
<evidence type="ECO:0000256" key="4">
    <source>
        <dbReference type="ARBA" id="ARBA00022857"/>
    </source>
</evidence>
<dbReference type="Pfam" id="PF00067">
    <property type="entry name" value="p450"/>
    <property type="match status" value="1"/>
</dbReference>
<evidence type="ECO:0000256" key="3">
    <source>
        <dbReference type="ARBA" id="ARBA00022723"/>
    </source>
</evidence>
<dbReference type="Proteomes" id="UP000199360">
    <property type="component" value="Unassembled WGS sequence"/>
</dbReference>
<dbReference type="InterPro" id="IPR002397">
    <property type="entry name" value="Cyt_P450_B"/>
</dbReference>
<dbReference type="OrthoDB" id="4156795at2"/>
<dbReference type="GO" id="GO:0020037">
    <property type="term" value="F:heme binding"/>
    <property type="evidence" value="ECO:0007669"/>
    <property type="project" value="InterPro"/>
</dbReference>
<dbReference type="InterPro" id="IPR017972">
    <property type="entry name" value="Cyt_P450_CS"/>
</dbReference>
<keyword evidence="6 10" id="KW-0408">Iron</keyword>
<dbReference type="PRINTS" id="PR00359">
    <property type="entry name" value="BP450"/>
</dbReference>
<evidence type="ECO:0000313" key="11">
    <source>
        <dbReference type="EMBL" id="SCG63869.1"/>
    </source>
</evidence>
<keyword evidence="3 10" id="KW-0479">Metal-binding</keyword>
<keyword evidence="7 10" id="KW-0503">Monooxygenase</keyword>
<dbReference type="EMBL" id="FMDM01000008">
    <property type="protein sequence ID" value="SCG63869.1"/>
    <property type="molecule type" value="Genomic_DNA"/>
</dbReference>
<evidence type="ECO:0000256" key="10">
    <source>
        <dbReference type="RuleBase" id="RU000461"/>
    </source>
</evidence>
<evidence type="ECO:0000256" key="5">
    <source>
        <dbReference type="ARBA" id="ARBA00023002"/>
    </source>
</evidence>
<dbReference type="Gene3D" id="1.10.630.10">
    <property type="entry name" value="Cytochrome P450"/>
    <property type="match status" value="1"/>
</dbReference>
<evidence type="ECO:0000256" key="9">
    <source>
        <dbReference type="ARBA" id="ARBA00060683"/>
    </source>
</evidence>
<reference evidence="12" key="1">
    <citation type="submission" date="2016-06" db="EMBL/GenBank/DDBJ databases">
        <authorList>
            <person name="Varghese N."/>
            <person name="Submissions Spin"/>
        </authorList>
    </citation>
    <scope>NUCLEOTIDE SEQUENCE [LARGE SCALE GENOMIC DNA]</scope>
    <source>
        <strain evidence="12">DSM 45647</strain>
    </source>
</reference>
<protein>
    <recommendedName>
        <fullName evidence="13">Cytochrome P450</fullName>
    </recommendedName>
</protein>
<dbReference type="InterPro" id="IPR001128">
    <property type="entry name" value="Cyt_P450"/>
</dbReference>
<evidence type="ECO:0000256" key="8">
    <source>
        <dbReference type="ARBA" id="ARBA00023194"/>
    </source>
</evidence>
<keyword evidence="4" id="KW-0521">NADP</keyword>
<gene>
    <name evidence="11" type="ORF">GA0070213_10810</name>
</gene>
<dbReference type="InterPro" id="IPR036396">
    <property type="entry name" value="Cyt_P450_sf"/>
</dbReference>
<keyword evidence="5 10" id="KW-0560">Oxidoreductase</keyword>
<name>A0A1C5J141_9ACTN</name>
<comment type="similarity">
    <text evidence="1 10">Belongs to the cytochrome P450 family.</text>
</comment>
<evidence type="ECO:0000256" key="1">
    <source>
        <dbReference type="ARBA" id="ARBA00010617"/>
    </source>
</evidence>
<dbReference type="GO" id="GO:0016705">
    <property type="term" value="F:oxidoreductase activity, acting on paired donors, with incorporation or reduction of molecular oxygen"/>
    <property type="evidence" value="ECO:0007669"/>
    <property type="project" value="InterPro"/>
</dbReference>
<evidence type="ECO:0000256" key="6">
    <source>
        <dbReference type="ARBA" id="ARBA00023004"/>
    </source>
</evidence>
<dbReference type="FunFam" id="1.10.630.10:FF:000018">
    <property type="entry name" value="Cytochrome P450 monooxygenase"/>
    <property type="match status" value="1"/>
</dbReference>
<comment type="pathway">
    <text evidence="9">Antibiotic biosynthesis; mycinamicin biosynthesis.</text>
</comment>
<dbReference type="PROSITE" id="PS00086">
    <property type="entry name" value="CYTOCHROME_P450"/>
    <property type="match status" value="1"/>
</dbReference>
<dbReference type="PANTHER" id="PTHR46696:SF1">
    <property type="entry name" value="CYTOCHROME P450 YJIB-RELATED"/>
    <property type="match status" value="1"/>
</dbReference>
<keyword evidence="8" id="KW-0045">Antibiotic biosynthesis</keyword>
<dbReference type="CDD" id="cd20625">
    <property type="entry name" value="CYP164-like"/>
    <property type="match status" value="1"/>
</dbReference>
<dbReference type="PANTHER" id="PTHR46696">
    <property type="entry name" value="P450, PUTATIVE (EUROFUNG)-RELATED"/>
    <property type="match status" value="1"/>
</dbReference>
<sequence>MTTAGTRLLFDLRDPALQDDRYGYYRRVREREPVHRSPLGYWVVTGYDECDAVLRSPGVSTDFTDDPQWARVRGGPDSPVVASARRWMLTRGGGDHRRLRRMVSRALSPAAMARLRPRIRALVNEMIDEMGEGEADLIAGLALPLPVVVVCELVGIPLADADRCRQWTNTIADVVDPMVTPRMRRRMNEAVPEFSAYIAERLAERRAEPRDDLLSILLEPDAKGDRLSDEDIAAQILVLFNAGHETSVNVIGNGMVSLLQNPDQLRLLREQPELIERAFDELSRHNSAVQIMARQTIAPVEVGDVTIPAGASVFIVLGAAHHDPRRYPDPERLDVTRTGTSPLIFGSGPHYCIAATLGKMEVVIAFEELLRRYSSIELATTELPWYSHFTFLLGLRSLPLRLTYAD</sequence>
<evidence type="ECO:0008006" key="13">
    <source>
        <dbReference type="Google" id="ProtNLM"/>
    </source>
</evidence>
<keyword evidence="12" id="KW-1185">Reference proteome</keyword>
<organism evidence="11 12">
    <name type="scientific">Micromonospora humi</name>
    <dbReference type="NCBI Taxonomy" id="745366"/>
    <lineage>
        <taxon>Bacteria</taxon>
        <taxon>Bacillati</taxon>
        <taxon>Actinomycetota</taxon>
        <taxon>Actinomycetes</taxon>
        <taxon>Micromonosporales</taxon>
        <taxon>Micromonosporaceae</taxon>
        <taxon>Micromonospora</taxon>
    </lineage>
</organism>
<evidence type="ECO:0000313" key="12">
    <source>
        <dbReference type="Proteomes" id="UP000199360"/>
    </source>
</evidence>
<evidence type="ECO:0000256" key="7">
    <source>
        <dbReference type="ARBA" id="ARBA00023033"/>
    </source>
</evidence>
<dbReference type="RefSeq" id="WP_091064510.1">
    <property type="nucleotide sequence ID" value="NZ_FMDM01000008.1"/>
</dbReference>